<gene>
    <name evidence="2" type="ORF">AAL_07880</name>
</gene>
<protein>
    <submittedName>
        <fullName evidence="2">HMG box protein</fullName>
    </submittedName>
</protein>
<proteinExistence type="predicted"/>
<dbReference type="AlphaFoldDB" id="A0A167WJR5"/>
<comment type="caution">
    <text evidence="2">The sequence shown here is derived from an EMBL/GenBank/DDBJ whole genome shotgun (WGS) entry which is preliminary data.</text>
</comment>
<accession>A0A167WJR5</accession>
<evidence type="ECO:0000313" key="2">
    <source>
        <dbReference type="EMBL" id="KZZ88937.1"/>
    </source>
</evidence>
<dbReference type="InterPro" id="IPR036397">
    <property type="entry name" value="RNaseH_sf"/>
</dbReference>
<dbReference type="OrthoDB" id="4621856at2759"/>
<dbReference type="Proteomes" id="UP000078544">
    <property type="component" value="Unassembled WGS sequence"/>
</dbReference>
<dbReference type="EMBL" id="AZGY01000027">
    <property type="protein sequence ID" value="KZZ88937.1"/>
    <property type="molecule type" value="Genomic_DNA"/>
</dbReference>
<feature type="compositionally biased region" description="Basic and acidic residues" evidence="1">
    <location>
        <begin position="57"/>
        <end position="76"/>
    </location>
</feature>
<evidence type="ECO:0000256" key="1">
    <source>
        <dbReference type="SAM" id="MobiDB-lite"/>
    </source>
</evidence>
<dbReference type="GO" id="GO:0003676">
    <property type="term" value="F:nucleic acid binding"/>
    <property type="evidence" value="ECO:0007669"/>
    <property type="project" value="InterPro"/>
</dbReference>
<dbReference type="Gene3D" id="3.30.420.10">
    <property type="entry name" value="Ribonuclease H-like superfamily/Ribonuclease H"/>
    <property type="match status" value="1"/>
</dbReference>
<name>A0A167WJR5_9HYPO</name>
<organism evidence="2 3">
    <name type="scientific">Moelleriella libera RCEF 2490</name>
    <dbReference type="NCBI Taxonomy" id="1081109"/>
    <lineage>
        <taxon>Eukaryota</taxon>
        <taxon>Fungi</taxon>
        <taxon>Dikarya</taxon>
        <taxon>Ascomycota</taxon>
        <taxon>Pezizomycotina</taxon>
        <taxon>Sordariomycetes</taxon>
        <taxon>Hypocreomycetidae</taxon>
        <taxon>Hypocreales</taxon>
        <taxon>Clavicipitaceae</taxon>
        <taxon>Moelleriella</taxon>
    </lineage>
</organism>
<keyword evidence="3" id="KW-1185">Reference proteome</keyword>
<reference evidence="2 3" key="1">
    <citation type="journal article" date="2016" name="Genome Biol. Evol.">
        <title>Divergent and convergent evolution of fungal pathogenicity.</title>
        <authorList>
            <person name="Shang Y."/>
            <person name="Xiao G."/>
            <person name="Zheng P."/>
            <person name="Cen K."/>
            <person name="Zhan S."/>
            <person name="Wang C."/>
        </authorList>
    </citation>
    <scope>NUCLEOTIDE SEQUENCE [LARGE SCALE GENOMIC DNA]</scope>
    <source>
        <strain evidence="2 3">RCEF 2490</strain>
    </source>
</reference>
<sequence length="374" mass="42767">MVLNCRHGDTKKALVRGTISYLESQGLPVNKTAIFKHFELTRSQGYAAINTPSSLRNDPEWEERRGRPSKISDEDQQKMENVLWDTAFEDVSLNWQGLARHAGLGIAVTKRTLHRTMGTLGYRRCIGCGRSSVNIKAREKRVEWARKMLETMPSADDWKSVRFSYELHFGFGLDGAMRVLPRLGENFCPPCEACPTVEKWARDVRRVHAWAAVGYGFKSDLVFYDDATHPHSTGLLSMDDYRDKILHKVVKTWLGPSNGGSQPFTLHEDFEAFAHGGLSKTNPVQEWKDAVGLQYHFNCGDCPDLSPLDSLWPPSKRWKMEEPVTDWDEATLRAVARRAWSEVVVPQDRVNMWVEYMPARLREVVNSEGRMIPW</sequence>
<feature type="region of interest" description="Disordered" evidence="1">
    <location>
        <begin position="51"/>
        <end position="76"/>
    </location>
</feature>
<evidence type="ECO:0000313" key="3">
    <source>
        <dbReference type="Proteomes" id="UP000078544"/>
    </source>
</evidence>
<dbReference type="STRING" id="1081109.A0A167WJR5"/>